<name>Q0G3A6_9HYPH</name>
<dbReference type="RefSeq" id="WP_007068298.1">
    <property type="nucleotide sequence ID" value="NZ_DS022272.1"/>
</dbReference>
<accession>Q0G3A6</accession>
<feature type="region of interest" description="Disordered" evidence="1">
    <location>
        <begin position="49"/>
        <end position="70"/>
    </location>
</feature>
<gene>
    <name evidence="2" type="ORF">FP2506_15869</name>
</gene>
<dbReference type="HOGENOM" id="CLU_2751984_0_0_5"/>
<protein>
    <submittedName>
        <fullName evidence="2">Uncharacterized protein</fullName>
    </submittedName>
</protein>
<sequence>MSETIRFEHPEHGTYSNPAAVTADANLSVAEKKTILHEWKQSLEQVLKDDPHAEGAKDTRAQIDAAEGTL</sequence>
<evidence type="ECO:0000313" key="3">
    <source>
        <dbReference type="Proteomes" id="UP000004310"/>
    </source>
</evidence>
<feature type="compositionally biased region" description="Basic and acidic residues" evidence="1">
    <location>
        <begin position="49"/>
        <end position="61"/>
    </location>
</feature>
<dbReference type="STRING" id="217511.GCA_001463845_02722"/>
<dbReference type="EMBL" id="AATP01000002">
    <property type="protein sequence ID" value="EAU41925.1"/>
    <property type="molecule type" value="Genomic_DNA"/>
</dbReference>
<evidence type="ECO:0000313" key="2">
    <source>
        <dbReference type="EMBL" id="EAU41925.1"/>
    </source>
</evidence>
<comment type="caution">
    <text evidence="2">The sequence shown here is derived from an EMBL/GenBank/DDBJ whole genome shotgun (WGS) entry which is preliminary data.</text>
</comment>
<proteinExistence type="predicted"/>
<dbReference type="AlphaFoldDB" id="Q0G3A6"/>
<dbReference type="Proteomes" id="UP000004310">
    <property type="component" value="Unassembled WGS sequence"/>
</dbReference>
<keyword evidence="3" id="KW-1185">Reference proteome</keyword>
<organism evidence="2 3">
    <name type="scientific">Fulvimarina pelagi HTCC2506</name>
    <dbReference type="NCBI Taxonomy" id="314231"/>
    <lineage>
        <taxon>Bacteria</taxon>
        <taxon>Pseudomonadati</taxon>
        <taxon>Pseudomonadota</taxon>
        <taxon>Alphaproteobacteria</taxon>
        <taxon>Hyphomicrobiales</taxon>
        <taxon>Aurantimonadaceae</taxon>
        <taxon>Fulvimarina</taxon>
    </lineage>
</organism>
<reference evidence="2 3" key="1">
    <citation type="journal article" date="2010" name="J. Bacteriol.">
        <title>Genome sequence of Fulvimarina pelagi HTCC2506T, a Mn(II)-oxidizing alphaproteobacterium possessing an aerobic anoxygenic photosynthetic gene cluster and Xanthorhodopsin.</title>
        <authorList>
            <person name="Kang I."/>
            <person name="Oh H.M."/>
            <person name="Lim S.I."/>
            <person name="Ferriera S."/>
            <person name="Giovannoni S.J."/>
            <person name="Cho J.C."/>
        </authorList>
    </citation>
    <scope>NUCLEOTIDE SEQUENCE [LARGE SCALE GENOMIC DNA]</scope>
    <source>
        <strain evidence="2 3">HTCC2506</strain>
    </source>
</reference>
<evidence type="ECO:0000256" key="1">
    <source>
        <dbReference type="SAM" id="MobiDB-lite"/>
    </source>
</evidence>